<accession>A0A7S4EJV2</accession>
<feature type="compositionally biased region" description="Polar residues" evidence="1">
    <location>
        <begin position="35"/>
        <end position="47"/>
    </location>
</feature>
<feature type="region of interest" description="Disordered" evidence="1">
    <location>
        <begin position="1"/>
        <end position="141"/>
    </location>
</feature>
<organism evidence="2">
    <name type="scientific">Pseudo-nitzschia australis</name>
    <dbReference type="NCBI Taxonomy" id="44445"/>
    <lineage>
        <taxon>Eukaryota</taxon>
        <taxon>Sar</taxon>
        <taxon>Stramenopiles</taxon>
        <taxon>Ochrophyta</taxon>
        <taxon>Bacillariophyta</taxon>
        <taxon>Bacillariophyceae</taxon>
        <taxon>Bacillariophycidae</taxon>
        <taxon>Bacillariales</taxon>
        <taxon>Bacillariaceae</taxon>
        <taxon>Pseudo-nitzschia</taxon>
    </lineage>
</organism>
<gene>
    <name evidence="2" type="ORF">PAUS00366_LOCUS10161</name>
</gene>
<reference evidence="2" key="1">
    <citation type="submission" date="2021-01" db="EMBL/GenBank/DDBJ databases">
        <authorList>
            <person name="Corre E."/>
            <person name="Pelletier E."/>
            <person name="Niang G."/>
            <person name="Scheremetjew M."/>
            <person name="Finn R."/>
            <person name="Kale V."/>
            <person name="Holt S."/>
            <person name="Cochrane G."/>
            <person name="Meng A."/>
            <person name="Brown T."/>
            <person name="Cohen L."/>
        </authorList>
    </citation>
    <scope>NUCLEOTIDE SEQUENCE</scope>
    <source>
        <strain evidence="2">10249 10 AB</strain>
    </source>
</reference>
<evidence type="ECO:0000313" key="2">
    <source>
        <dbReference type="EMBL" id="CAE0717409.1"/>
    </source>
</evidence>
<proteinExistence type="predicted"/>
<feature type="compositionally biased region" description="Basic and acidic residues" evidence="1">
    <location>
        <begin position="63"/>
        <end position="72"/>
    </location>
</feature>
<name>A0A7S4EJV2_9STRA</name>
<feature type="compositionally biased region" description="Basic and acidic residues" evidence="1">
    <location>
        <begin position="103"/>
        <end position="112"/>
    </location>
</feature>
<dbReference type="EMBL" id="HBIX01013821">
    <property type="protein sequence ID" value="CAE0717409.1"/>
    <property type="molecule type" value="Transcribed_RNA"/>
</dbReference>
<dbReference type="AlphaFoldDB" id="A0A7S4EJV2"/>
<sequence>MRHPTEHRSRDTEKEHRPMGTTDTERNTNKRHPTVHQSTPKGTQRGTTNKRHPTEHQSTPNGTRRETTDKRHPTAHQSMPKGTWKDQGPTGEHIEGETATGTTDKEYHRMTKGEGPPPAGTTNNRNPKRGHQQETHNGTLT</sequence>
<evidence type="ECO:0000256" key="1">
    <source>
        <dbReference type="SAM" id="MobiDB-lite"/>
    </source>
</evidence>
<feature type="compositionally biased region" description="Basic and acidic residues" evidence="1">
    <location>
        <begin position="1"/>
        <end position="28"/>
    </location>
</feature>
<protein>
    <submittedName>
        <fullName evidence="2">Uncharacterized protein</fullName>
    </submittedName>
</protein>